<feature type="compositionally biased region" description="Polar residues" evidence="3">
    <location>
        <begin position="859"/>
        <end position="873"/>
    </location>
</feature>
<evidence type="ECO:0000256" key="3">
    <source>
        <dbReference type="SAM" id="MobiDB-lite"/>
    </source>
</evidence>
<dbReference type="PANTHER" id="PTHR12161:SF13">
    <property type="entry name" value="REGULATOR OF VPS4 ACTIVITY IN THE MVB PATHWAY PROTEIN"/>
    <property type="match status" value="1"/>
</dbReference>
<feature type="region of interest" description="Disordered" evidence="3">
    <location>
        <begin position="973"/>
        <end position="1095"/>
    </location>
</feature>
<comment type="similarity">
    <text evidence="1">Belongs to the IST1 family.</text>
</comment>
<keyword evidence="5" id="KW-1185">Reference proteome</keyword>
<feature type="region of interest" description="Disordered" evidence="3">
    <location>
        <begin position="318"/>
        <end position="343"/>
    </location>
</feature>
<dbReference type="GO" id="GO:0015031">
    <property type="term" value="P:protein transport"/>
    <property type="evidence" value="ECO:0007669"/>
    <property type="project" value="InterPro"/>
</dbReference>
<feature type="compositionally biased region" description="Basic and acidic residues" evidence="3">
    <location>
        <begin position="979"/>
        <end position="989"/>
    </location>
</feature>
<gene>
    <name evidence="4" type="ORF">K2173_016151</name>
</gene>
<dbReference type="Gene3D" id="1.20.1260.60">
    <property type="entry name" value="Vacuolar protein sorting-associated protein Ist1"/>
    <property type="match status" value="1"/>
</dbReference>
<feature type="compositionally biased region" description="Low complexity" evidence="3">
    <location>
        <begin position="995"/>
        <end position="1032"/>
    </location>
</feature>
<evidence type="ECO:0008006" key="6">
    <source>
        <dbReference type="Google" id="ProtNLM"/>
    </source>
</evidence>
<feature type="region of interest" description="Disordered" evidence="3">
    <location>
        <begin position="620"/>
        <end position="645"/>
    </location>
</feature>
<dbReference type="Proteomes" id="UP001159364">
    <property type="component" value="Linkage Group LG11"/>
</dbReference>
<feature type="region of interest" description="Disordered" evidence="3">
    <location>
        <begin position="422"/>
        <end position="480"/>
    </location>
</feature>
<reference evidence="4 5" key="1">
    <citation type="submission" date="2021-09" db="EMBL/GenBank/DDBJ databases">
        <title>Genomic insights and catalytic innovation underlie evolution of tropane alkaloids biosynthesis.</title>
        <authorList>
            <person name="Wang Y.-J."/>
            <person name="Tian T."/>
            <person name="Huang J.-P."/>
            <person name="Huang S.-X."/>
        </authorList>
    </citation>
    <scope>NUCLEOTIDE SEQUENCE [LARGE SCALE GENOMIC DNA]</scope>
    <source>
        <strain evidence="4">KIB-2018</strain>
        <tissue evidence="4">Leaf</tissue>
    </source>
</reference>
<name>A0AAV8SFK7_9ROSI</name>
<feature type="compositionally biased region" description="Polar residues" evidence="3">
    <location>
        <begin position="883"/>
        <end position="894"/>
    </location>
</feature>
<evidence type="ECO:0000313" key="5">
    <source>
        <dbReference type="Proteomes" id="UP001159364"/>
    </source>
</evidence>
<dbReference type="InterPro" id="IPR005061">
    <property type="entry name" value="Ist1"/>
</dbReference>
<proteinExistence type="inferred from homology"/>
<feature type="region of interest" description="Disordered" evidence="3">
    <location>
        <begin position="509"/>
        <end position="545"/>
    </location>
</feature>
<feature type="compositionally biased region" description="Polar residues" evidence="3">
    <location>
        <begin position="1052"/>
        <end position="1070"/>
    </location>
</feature>
<feature type="coiled-coil region" evidence="2">
    <location>
        <begin position="26"/>
        <end position="53"/>
    </location>
</feature>
<feature type="compositionally biased region" description="Polar residues" evidence="3">
    <location>
        <begin position="811"/>
        <end position="824"/>
    </location>
</feature>
<comment type="caution">
    <text evidence="4">The sequence shown here is derived from an EMBL/GenBank/DDBJ whole genome shotgun (WGS) entry which is preliminary data.</text>
</comment>
<dbReference type="AlphaFoldDB" id="A0AAV8SFK7"/>
<keyword evidence="2" id="KW-0175">Coiled coil</keyword>
<feature type="compositionally biased region" description="Low complexity" evidence="3">
    <location>
        <begin position="1071"/>
        <end position="1082"/>
    </location>
</feature>
<dbReference type="EMBL" id="JAIWQS010000011">
    <property type="protein sequence ID" value="KAJ8750970.1"/>
    <property type="molecule type" value="Genomic_DNA"/>
</dbReference>
<sequence>MLHKSFKPAKCKTSLKLAASRIKLLKNKREAQLKHLKRELAQLLEAGQEQTARIRVEHVVREEKTMAAYDLIEIYCELIVARLPMIESQKNCPVDLKEAISSVIFASPRCADIPELMDVRKHFTVKYGKEFVSAAVELRPDCGVSRLLVEKLSAKAPDGPTKIKILTTIAEEHNVKWDAKSLEEKEIKPPEDLLNGPSSFEQASKMHVESHNIQELPNRMNTAPPDFRVPPIHYEKHDVHRNFKGFSSTSSIHSEHPPSAGTGNEGMDFMHPYSGDSDFSSGKQNWNMQFKDAAAAAQAAAESAERASMAARVAAELSTRGKISRQHSTDSQNSSAIGPKDDGLPHFGGQDFQDPHMAVDPVEPVVKMRPGMHEKIDDNNEDDLAGLTERFNKLKYPNKASLSTSSNLSGASVDDYPYLDDLKRADGHSQNNSSELDSGNILGKTIPKTESIKPEKGYMSKMQDEVKPENTGDFEEAASIRRQSGNFSSLSYSKGLGYDHKKVSNFNAQTSLEESVDNPFSIDGDSSHTNTKEKSSREDATVVFDDYDSDDDVDFDVEYKYNDQGSGVYSSDGIKSSAHLLGNASVWRHEQNYDSLGKSGSQSVFASEQQSTTVFSEGLTGDTISSERDDMLPVTFDDSDDENDLDKSKLFRNAELSQNERPSSVESTFLVKDVKLNKNTLSQTPLFDSDDVKVVPEGDQVTEVGTITDQKSGYGELHHGVAKSGSNNLSDKLQKSGFSTGEGNIQQYQSPDTLYAREPINDSGLEGGKELNFGMLTGGLRNKGYKQPPYRRNPVDYPSLSKQAVEDTSAKVKQSSFTQDSSYAATDREANNQKVHPKVDKNTSSSRHFDSNGEDSDQENSQQTLSGTQQPINRTADVGKNKAFNSVTYSNLDNSDSEEDLPREAAAKTHSNVGFSRRTKKLPLDSNRTSYSKTSVPLKSSPTSVYAVERKTQSYNSYDNEFLGKPESRAKSSLYWGNHDQERSVEHSGSEPTQSERSSNENSSSRTTYAVSAQQTPSSKSNSSNFLRSSGQPRSREQTDYKPALESKKSSANEQTSNHPPKTATSDSGQVSRTTSSSDVTSNKASHVHPKLPDYDTFAAHLLSLRQNRQ</sequence>
<feature type="compositionally biased region" description="Basic and acidic residues" evidence="3">
    <location>
        <begin position="450"/>
        <end position="470"/>
    </location>
</feature>
<accession>A0AAV8SFK7</accession>
<organism evidence="4 5">
    <name type="scientific">Erythroxylum novogranatense</name>
    <dbReference type="NCBI Taxonomy" id="1862640"/>
    <lineage>
        <taxon>Eukaryota</taxon>
        <taxon>Viridiplantae</taxon>
        <taxon>Streptophyta</taxon>
        <taxon>Embryophyta</taxon>
        <taxon>Tracheophyta</taxon>
        <taxon>Spermatophyta</taxon>
        <taxon>Magnoliopsida</taxon>
        <taxon>eudicotyledons</taxon>
        <taxon>Gunneridae</taxon>
        <taxon>Pentapetalae</taxon>
        <taxon>rosids</taxon>
        <taxon>fabids</taxon>
        <taxon>Malpighiales</taxon>
        <taxon>Erythroxylaceae</taxon>
        <taxon>Erythroxylum</taxon>
    </lineage>
</organism>
<dbReference type="PANTHER" id="PTHR12161">
    <property type="entry name" value="IST1 FAMILY MEMBER"/>
    <property type="match status" value="1"/>
</dbReference>
<dbReference type="InterPro" id="IPR042277">
    <property type="entry name" value="IST1-like"/>
</dbReference>
<feature type="region of interest" description="Disordered" evidence="3">
    <location>
        <begin position="705"/>
        <end position="944"/>
    </location>
</feature>
<feature type="compositionally biased region" description="Polar residues" evidence="3">
    <location>
        <begin position="926"/>
        <end position="944"/>
    </location>
</feature>
<evidence type="ECO:0000256" key="1">
    <source>
        <dbReference type="ARBA" id="ARBA00005536"/>
    </source>
</evidence>
<evidence type="ECO:0000256" key="2">
    <source>
        <dbReference type="SAM" id="Coils"/>
    </source>
</evidence>
<protein>
    <recommendedName>
        <fullName evidence="6">IST1-like protein</fullName>
    </recommendedName>
</protein>
<feature type="compositionally biased region" description="Polar residues" evidence="3">
    <location>
        <begin position="428"/>
        <end position="437"/>
    </location>
</feature>
<feature type="compositionally biased region" description="Basic and acidic residues" evidence="3">
    <location>
        <begin position="530"/>
        <end position="540"/>
    </location>
</feature>
<dbReference type="Pfam" id="PF03398">
    <property type="entry name" value="Ist1"/>
    <property type="match status" value="1"/>
</dbReference>
<feature type="compositionally biased region" description="Basic and acidic residues" evidence="3">
    <location>
        <begin position="826"/>
        <end position="851"/>
    </location>
</feature>
<feature type="compositionally biased region" description="Basic and acidic residues" evidence="3">
    <location>
        <begin position="1034"/>
        <end position="1051"/>
    </location>
</feature>
<feature type="compositionally biased region" description="Polar residues" evidence="3">
    <location>
        <begin position="724"/>
        <end position="752"/>
    </location>
</feature>
<evidence type="ECO:0000313" key="4">
    <source>
        <dbReference type="EMBL" id="KAJ8750970.1"/>
    </source>
</evidence>
<dbReference type="FunFam" id="1.20.1260.60:FF:000003">
    <property type="entry name" value="IST1-like protein isoform A"/>
    <property type="match status" value="1"/>
</dbReference>